<reference evidence="1 2" key="1">
    <citation type="submission" date="2016-09" db="EMBL/GenBank/DDBJ databases">
        <title>Couchioplanes caeruleus draft genome sequence.</title>
        <authorList>
            <person name="Sheehan J."/>
            <person name="Caffrey P."/>
        </authorList>
    </citation>
    <scope>NUCLEOTIDE SEQUENCE [LARGE SCALE GENOMIC DNA]</scope>
    <source>
        <strain evidence="1 2">DSM 43634</strain>
    </source>
</reference>
<evidence type="ECO:0000313" key="2">
    <source>
        <dbReference type="Proteomes" id="UP000182486"/>
    </source>
</evidence>
<name>A0A1K0GM00_9ACTN</name>
<gene>
    <name evidence="1" type="ORF">BG844_22605</name>
</gene>
<keyword evidence="2" id="KW-1185">Reference proteome</keyword>
<evidence type="ECO:0000313" key="1">
    <source>
        <dbReference type="EMBL" id="OJF12084.1"/>
    </source>
</evidence>
<organism evidence="1 2">
    <name type="scientific">Couchioplanes caeruleus subsp. caeruleus</name>
    <dbReference type="NCBI Taxonomy" id="56427"/>
    <lineage>
        <taxon>Bacteria</taxon>
        <taxon>Bacillati</taxon>
        <taxon>Actinomycetota</taxon>
        <taxon>Actinomycetes</taxon>
        <taxon>Micromonosporales</taxon>
        <taxon>Micromonosporaceae</taxon>
        <taxon>Couchioplanes</taxon>
    </lineage>
</organism>
<protein>
    <submittedName>
        <fullName evidence="1">Uncharacterized protein</fullName>
    </submittedName>
</protein>
<comment type="caution">
    <text evidence="1">The sequence shown here is derived from an EMBL/GenBank/DDBJ whole genome shotgun (WGS) entry which is preliminary data.</text>
</comment>
<accession>A0A1K0GM00</accession>
<dbReference type="Proteomes" id="UP000182486">
    <property type="component" value="Unassembled WGS sequence"/>
</dbReference>
<proteinExistence type="predicted"/>
<sequence length="73" mass="8108">MTLGTHRCTATPSFRSRTLLAMACRGMFFALTEDQEAALMATRDDSKVRVFVEEVEMGDCEGEPPRRIPPCVA</sequence>
<dbReference type="EMBL" id="MEIA01000242">
    <property type="protein sequence ID" value="OJF12084.1"/>
    <property type="molecule type" value="Genomic_DNA"/>
</dbReference>
<dbReference type="AlphaFoldDB" id="A0A1K0GM00"/>